<evidence type="ECO:0000313" key="4">
    <source>
        <dbReference type="Proteomes" id="UP001142055"/>
    </source>
</evidence>
<reference evidence="3" key="1">
    <citation type="submission" date="2022-12" db="EMBL/GenBank/DDBJ databases">
        <title>Genome assemblies of Blomia tropicalis.</title>
        <authorList>
            <person name="Cui Y."/>
        </authorList>
    </citation>
    <scope>NUCLEOTIDE SEQUENCE</scope>
    <source>
        <tissue evidence="3">Adult mites</tissue>
    </source>
</reference>
<feature type="signal peptide" evidence="2">
    <location>
        <begin position="1"/>
        <end position="27"/>
    </location>
</feature>
<sequence>MTSSNVKAYNSTLCILFLACVISPSYQEEAFSIDKLLEYNSLANCIGQIHKDFEQCNTKGAEKAKSVITSVELSSEWTKRLQCCGMWKLRECWMKAARMKCTKAQADQVFKLPHLFMPSLATECSEFTPESGKCSIPMWMIASVVSVALFILVTCLCTVIYCIRRFQQKRYRHRRRQRRSVTSNTQQTQLMNSVNGTKPIQNGNGNIKKPYMNGNSKIPVVTIDVDSEFYQLIIPKKANIHWGYFDIANKTPL</sequence>
<evidence type="ECO:0000256" key="1">
    <source>
        <dbReference type="SAM" id="Phobius"/>
    </source>
</evidence>
<evidence type="ECO:0000256" key="2">
    <source>
        <dbReference type="SAM" id="SignalP"/>
    </source>
</evidence>
<keyword evidence="1" id="KW-0812">Transmembrane</keyword>
<feature type="chain" id="PRO_5040429845" evidence="2">
    <location>
        <begin position="28"/>
        <end position="253"/>
    </location>
</feature>
<keyword evidence="4" id="KW-1185">Reference proteome</keyword>
<name>A0A9Q0RT41_BLOTA</name>
<keyword evidence="2" id="KW-0732">Signal</keyword>
<keyword evidence="1" id="KW-1133">Transmembrane helix</keyword>
<evidence type="ECO:0000313" key="3">
    <source>
        <dbReference type="EMBL" id="KAJ6225456.1"/>
    </source>
</evidence>
<dbReference type="EMBL" id="JAPWDV010000001">
    <property type="protein sequence ID" value="KAJ6225456.1"/>
    <property type="molecule type" value="Genomic_DNA"/>
</dbReference>
<comment type="caution">
    <text evidence="3">The sequence shown here is derived from an EMBL/GenBank/DDBJ whole genome shotgun (WGS) entry which is preliminary data.</text>
</comment>
<dbReference type="AlphaFoldDB" id="A0A9Q0RT41"/>
<feature type="transmembrane region" description="Helical" evidence="1">
    <location>
        <begin position="138"/>
        <end position="163"/>
    </location>
</feature>
<proteinExistence type="predicted"/>
<protein>
    <submittedName>
        <fullName evidence="3">Uncharacterized protein</fullName>
    </submittedName>
</protein>
<accession>A0A9Q0RT41</accession>
<organism evidence="3 4">
    <name type="scientific">Blomia tropicalis</name>
    <name type="common">Mite</name>
    <dbReference type="NCBI Taxonomy" id="40697"/>
    <lineage>
        <taxon>Eukaryota</taxon>
        <taxon>Metazoa</taxon>
        <taxon>Ecdysozoa</taxon>
        <taxon>Arthropoda</taxon>
        <taxon>Chelicerata</taxon>
        <taxon>Arachnida</taxon>
        <taxon>Acari</taxon>
        <taxon>Acariformes</taxon>
        <taxon>Sarcoptiformes</taxon>
        <taxon>Astigmata</taxon>
        <taxon>Glycyphagoidea</taxon>
        <taxon>Echimyopodidae</taxon>
        <taxon>Blomia</taxon>
    </lineage>
</organism>
<dbReference type="Proteomes" id="UP001142055">
    <property type="component" value="Chromosome 1"/>
</dbReference>
<keyword evidence="1" id="KW-0472">Membrane</keyword>
<gene>
    <name evidence="3" type="ORF">RDWZM_004001</name>
</gene>
<dbReference type="PROSITE" id="PS51257">
    <property type="entry name" value="PROKAR_LIPOPROTEIN"/>
    <property type="match status" value="1"/>
</dbReference>